<gene>
    <name evidence="15" type="ORF">GDO81_014880</name>
</gene>
<protein>
    <recommendedName>
        <fullName evidence="14">G-protein coupled receptors family 1 profile domain-containing protein</fullName>
    </recommendedName>
</protein>
<evidence type="ECO:0000256" key="5">
    <source>
        <dbReference type="ARBA" id="ARBA00022725"/>
    </source>
</evidence>
<dbReference type="Pfam" id="PF13853">
    <property type="entry name" value="7tm_4"/>
    <property type="match status" value="1"/>
</dbReference>
<dbReference type="InterPro" id="IPR000276">
    <property type="entry name" value="GPCR_Rhodpsn"/>
</dbReference>
<reference evidence="15" key="1">
    <citation type="thesis" date="2020" institute="ProQuest LLC" country="789 East Eisenhower Parkway, Ann Arbor, MI, USA">
        <title>Comparative Genomics and Chromosome Evolution.</title>
        <authorList>
            <person name="Mudd A.B."/>
        </authorList>
    </citation>
    <scope>NUCLEOTIDE SEQUENCE</scope>
    <source>
        <strain evidence="15">237g6f4</strain>
        <tissue evidence="15">Blood</tissue>
    </source>
</reference>
<evidence type="ECO:0000256" key="7">
    <source>
        <dbReference type="ARBA" id="ARBA00023040"/>
    </source>
</evidence>
<sequence length="189" mass="21958">MEHLNQTNSKGFELVGFVAYEDYNPVLFTIFFIIYILTLTGNILIIVVVYYNTSLHTPMYFFITSLSCLEILYVTTTTPKLLTMLVTKNNKISFCWCLVQMYIVHSLGITECYLFVIMAIDRYVAICKPLRYSILMNTRVVRNLILVCWMPGFLSNSSSFLYFSIVFFFVEESCQSLFCDIVPYLQLGM</sequence>
<dbReference type="PANTHER" id="PTHR24242:SF410">
    <property type="entry name" value="OLFACTORY RECEPTOR"/>
    <property type="match status" value="1"/>
</dbReference>
<dbReference type="SUPFAM" id="SSF81321">
    <property type="entry name" value="Family A G protein-coupled receptor-like"/>
    <property type="match status" value="1"/>
</dbReference>
<accession>A0AAV7AJR2</accession>
<dbReference type="Proteomes" id="UP000824782">
    <property type="component" value="Unassembled WGS sequence"/>
</dbReference>
<comment type="subcellular location">
    <subcellularLocation>
        <location evidence="1">Cell membrane</location>
        <topology evidence="1">Multi-pass membrane protein</topology>
    </subcellularLocation>
</comment>
<keyword evidence="4 13" id="KW-0812">Transmembrane</keyword>
<feature type="transmembrane region" description="Helical" evidence="13">
    <location>
        <begin position="59"/>
        <end position="82"/>
    </location>
</feature>
<keyword evidence="9" id="KW-1015">Disulfide bond</keyword>
<keyword evidence="2" id="KW-1003">Cell membrane</keyword>
<evidence type="ECO:0000256" key="3">
    <source>
        <dbReference type="ARBA" id="ARBA00022606"/>
    </source>
</evidence>
<keyword evidence="11" id="KW-0325">Glycoprotein</keyword>
<organism evidence="15 16">
    <name type="scientific">Engystomops pustulosus</name>
    <name type="common">Tungara frog</name>
    <name type="synonym">Physalaemus pustulosus</name>
    <dbReference type="NCBI Taxonomy" id="76066"/>
    <lineage>
        <taxon>Eukaryota</taxon>
        <taxon>Metazoa</taxon>
        <taxon>Chordata</taxon>
        <taxon>Craniata</taxon>
        <taxon>Vertebrata</taxon>
        <taxon>Euteleostomi</taxon>
        <taxon>Amphibia</taxon>
        <taxon>Batrachia</taxon>
        <taxon>Anura</taxon>
        <taxon>Neobatrachia</taxon>
        <taxon>Hyloidea</taxon>
        <taxon>Leptodactylidae</taxon>
        <taxon>Leiuperinae</taxon>
        <taxon>Engystomops</taxon>
    </lineage>
</organism>
<evidence type="ECO:0000256" key="4">
    <source>
        <dbReference type="ARBA" id="ARBA00022692"/>
    </source>
</evidence>
<dbReference type="AlphaFoldDB" id="A0AAV7AJR2"/>
<dbReference type="EMBL" id="WNYA01000007">
    <property type="protein sequence ID" value="KAG8560279.1"/>
    <property type="molecule type" value="Genomic_DNA"/>
</dbReference>
<dbReference type="InterPro" id="IPR017452">
    <property type="entry name" value="GPCR_Rhodpsn_7TM"/>
</dbReference>
<proteinExistence type="predicted"/>
<dbReference type="PROSITE" id="PS50262">
    <property type="entry name" value="G_PROTEIN_RECEP_F1_2"/>
    <property type="match status" value="1"/>
</dbReference>
<name>A0AAV7AJR2_ENGPU</name>
<dbReference type="InterPro" id="IPR050939">
    <property type="entry name" value="Olfactory_GPCR1"/>
</dbReference>
<dbReference type="InterPro" id="IPR000725">
    <property type="entry name" value="Olfact_rcpt"/>
</dbReference>
<keyword evidence="8 13" id="KW-0472">Membrane</keyword>
<keyword evidence="6 13" id="KW-1133">Transmembrane helix</keyword>
<comment type="caution">
    <text evidence="15">The sequence shown here is derived from an EMBL/GenBank/DDBJ whole genome shotgun (WGS) entry which is preliminary data.</text>
</comment>
<dbReference type="PRINTS" id="PR00237">
    <property type="entry name" value="GPCRRHODOPSN"/>
</dbReference>
<dbReference type="FunFam" id="1.20.1070.10:FF:000410">
    <property type="entry name" value="Olfactory receptor 1348"/>
    <property type="match status" value="1"/>
</dbReference>
<keyword evidence="3" id="KW-0716">Sensory transduction</keyword>
<keyword evidence="16" id="KW-1185">Reference proteome</keyword>
<evidence type="ECO:0000256" key="9">
    <source>
        <dbReference type="ARBA" id="ARBA00023157"/>
    </source>
</evidence>
<evidence type="ECO:0000256" key="12">
    <source>
        <dbReference type="ARBA" id="ARBA00023224"/>
    </source>
</evidence>
<feature type="transmembrane region" description="Helical" evidence="13">
    <location>
        <begin position="26"/>
        <end position="52"/>
    </location>
</feature>
<evidence type="ECO:0000256" key="8">
    <source>
        <dbReference type="ARBA" id="ARBA00023136"/>
    </source>
</evidence>
<evidence type="ECO:0000256" key="2">
    <source>
        <dbReference type="ARBA" id="ARBA00022475"/>
    </source>
</evidence>
<evidence type="ECO:0000256" key="6">
    <source>
        <dbReference type="ARBA" id="ARBA00022989"/>
    </source>
</evidence>
<evidence type="ECO:0000313" key="16">
    <source>
        <dbReference type="Proteomes" id="UP000824782"/>
    </source>
</evidence>
<evidence type="ECO:0000256" key="11">
    <source>
        <dbReference type="ARBA" id="ARBA00023180"/>
    </source>
</evidence>
<dbReference type="GO" id="GO:0005886">
    <property type="term" value="C:plasma membrane"/>
    <property type="evidence" value="ECO:0007669"/>
    <property type="project" value="UniProtKB-SubCell"/>
</dbReference>
<evidence type="ECO:0000313" key="15">
    <source>
        <dbReference type="EMBL" id="KAG8560279.1"/>
    </source>
</evidence>
<feature type="transmembrane region" description="Helical" evidence="13">
    <location>
        <begin position="144"/>
        <end position="170"/>
    </location>
</feature>
<keyword evidence="10" id="KW-0675">Receptor</keyword>
<dbReference type="Gene3D" id="1.20.1070.10">
    <property type="entry name" value="Rhodopsin 7-helix transmembrane proteins"/>
    <property type="match status" value="1"/>
</dbReference>
<feature type="transmembrane region" description="Helical" evidence="13">
    <location>
        <begin position="102"/>
        <end position="124"/>
    </location>
</feature>
<evidence type="ECO:0000256" key="10">
    <source>
        <dbReference type="ARBA" id="ARBA00023170"/>
    </source>
</evidence>
<dbReference type="PRINTS" id="PR00245">
    <property type="entry name" value="OLFACTORYR"/>
</dbReference>
<keyword evidence="5" id="KW-0552">Olfaction</keyword>
<evidence type="ECO:0000256" key="13">
    <source>
        <dbReference type="SAM" id="Phobius"/>
    </source>
</evidence>
<feature type="domain" description="G-protein coupled receptors family 1 profile" evidence="14">
    <location>
        <begin position="41"/>
        <end position="189"/>
    </location>
</feature>
<evidence type="ECO:0000259" key="14">
    <source>
        <dbReference type="PROSITE" id="PS50262"/>
    </source>
</evidence>
<keyword evidence="7" id="KW-0297">G-protein coupled receptor</keyword>
<evidence type="ECO:0000256" key="1">
    <source>
        <dbReference type="ARBA" id="ARBA00004651"/>
    </source>
</evidence>
<dbReference type="GO" id="GO:0004984">
    <property type="term" value="F:olfactory receptor activity"/>
    <property type="evidence" value="ECO:0007669"/>
    <property type="project" value="InterPro"/>
</dbReference>
<dbReference type="GO" id="GO:0004930">
    <property type="term" value="F:G protein-coupled receptor activity"/>
    <property type="evidence" value="ECO:0007669"/>
    <property type="project" value="UniProtKB-KW"/>
</dbReference>
<keyword evidence="12" id="KW-0807">Transducer</keyword>
<dbReference type="PANTHER" id="PTHR24242">
    <property type="entry name" value="G-PROTEIN COUPLED RECEPTOR"/>
    <property type="match status" value="1"/>
</dbReference>